<comment type="caution">
    <text evidence="1">The sequence shown here is derived from an EMBL/GenBank/DDBJ whole genome shotgun (WGS) entry which is preliminary data.</text>
</comment>
<dbReference type="EMBL" id="PUIA01000051">
    <property type="protein sequence ID" value="PQO27991.1"/>
    <property type="molecule type" value="Genomic_DNA"/>
</dbReference>
<dbReference type="AlphaFoldDB" id="A0A2S8F753"/>
<reference evidence="1 2" key="1">
    <citation type="submission" date="2018-02" db="EMBL/GenBank/DDBJ databases">
        <title>Comparative genomes isolates from brazilian mangrove.</title>
        <authorList>
            <person name="Araujo J.E."/>
            <person name="Taketani R.G."/>
            <person name="Silva M.C.P."/>
            <person name="Loureco M.V."/>
            <person name="Andreote F.D."/>
        </authorList>
    </citation>
    <scope>NUCLEOTIDE SEQUENCE [LARGE SCALE GENOMIC DNA]</scope>
    <source>
        <strain evidence="1 2">HEX-2 MGV</strain>
    </source>
</reference>
<dbReference type="RefSeq" id="WP_105355574.1">
    <property type="nucleotide sequence ID" value="NZ_PUIA01000051.1"/>
</dbReference>
<accession>A0A2S8F753</accession>
<dbReference type="OrthoDB" id="276862at2"/>
<evidence type="ECO:0008006" key="3">
    <source>
        <dbReference type="Google" id="ProtNLM"/>
    </source>
</evidence>
<proteinExistence type="predicted"/>
<gene>
    <name evidence="1" type="ORF">C5Y96_16570</name>
</gene>
<evidence type="ECO:0000313" key="2">
    <source>
        <dbReference type="Proteomes" id="UP000240009"/>
    </source>
</evidence>
<evidence type="ECO:0000313" key="1">
    <source>
        <dbReference type="EMBL" id="PQO27991.1"/>
    </source>
</evidence>
<sequence>MAFCITEGDAEMLIQGSTSTIQAEIWCFPEQHGITFSSSAFLEGPFSSRGKTLTTKFQFVPSKLGAQDAWKATILEPVLWSTRTPALYEMRGIFGTSSTIGLRDIRIKGDSFYWEDRRWVARATALQPRETHLMKESPYQDGLLPIVPPLGSAALAQTDKIGSAMIVDATQVKKNDLASEISRLSAHVSVTMILLPNNCDEDYRDAAHSHVLLGTFLKASRQVPEWAEFIAVSESRLSLGWSPNRRLPIVAMRECNTENRSPAELRGLCDQFQADLDHGADYAGLWLLPKASS</sequence>
<organism evidence="1 2">
    <name type="scientific">Blastopirellula marina</name>
    <dbReference type="NCBI Taxonomy" id="124"/>
    <lineage>
        <taxon>Bacteria</taxon>
        <taxon>Pseudomonadati</taxon>
        <taxon>Planctomycetota</taxon>
        <taxon>Planctomycetia</taxon>
        <taxon>Pirellulales</taxon>
        <taxon>Pirellulaceae</taxon>
        <taxon>Blastopirellula</taxon>
    </lineage>
</organism>
<dbReference type="Proteomes" id="UP000240009">
    <property type="component" value="Unassembled WGS sequence"/>
</dbReference>
<name>A0A2S8F753_9BACT</name>
<protein>
    <recommendedName>
        <fullName evidence="3">Glycoside hydrolase family 2 immunoglobulin-like beta-sandwich domain-containing protein</fullName>
    </recommendedName>
</protein>